<dbReference type="RefSeq" id="WP_111145789.1">
    <property type="nucleotide sequence ID" value="NZ_QKRB01000036.1"/>
</dbReference>
<dbReference type="Proteomes" id="UP000249522">
    <property type="component" value="Unassembled WGS sequence"/>
</dbReference>
<reference evidence="1 2" key="1">
    <citation type="submission" date="2018-06" db="EMBL/GenBank/DDBJ databases">
        <title>Paenibacillus imtechensis sp. nov.</title>
        <authorList>
            <person name="Pinnaka A.K."/>
            <person name="Singh H."/>
            <person name="Kaur M."/>
        </authorList>
    </citation>
    <scope>NUCLEOTIDE SEQUENCE [LARGE SCALE GENOMIC DNA]</scope>
    <source>
        <strain evidence="1 2">SMB1</strain>
    </source>
</reference>
<accession>A0A2W1L9A9</accession>
<dbReference type="AlphaFoldDB" id="A0A2W1L9A9"/>
<name>A0A2W1L9A9_9BACL</name>
<keyword evidence="2" id="KW-1185">Reference proteome</keyword>
<gene>
    <name evidence="1" type="ORF">DNH61_06165</name>
</gene>
<proteinExistence type="predicted"/>
<protein>
    <submittedName>
        <fullName evidence="1">Uncharacterized protein</fullName>
    </submittedName>
</protein>
<evidence type="ECO:0000313" key="2">
    <source>
        <dbReference type="Proteomes" id="UP000249522"/>
    </source>
</evidence>
<comment type="caution">
    <text evidence="1">The sequence shown here is derived from an EMBL/GenBank/DDBJ whole genome shotgun (WGS) entry which is preliminary data.</text>
</comment>
<dbReference type="OrthoDB" id="2614999at2"/>
<organism evidence="1 2">
    <name type="scientific">Paenibacillus sambharensis</name>
    <dbReference type="NCBI Taxonomy" id="1803190"/>
    <lineage>
        <taxon>Bacteria</taxon>
        <taxon>Bacillati</taxon>
        <taxon>Bacillota</taxon>
        <taxon>Bacilli</taxon>
        <taxon>Bacillales</taxon>
        <taxon>Paenibacillaceae</taxon>
        <taxon>Paenibacillus</taxon>
    </lineage>
</organism>
<dbReference type="EMBL" id="QKRB01000036">
    <property type="protein sequence ID" value="PZD96778.1"/>
    <property type="molecule type" value="Genomic_DNA"/>
</dbReference>
<sequence length="146" mass="16621">MDHGHYVLITHPNLLAEKFAGALRERNIPYAVLVNSGRKRKEIEWLSIPRFVELDTNKPGQLQIPDIPVGAVYIFEESLPLTCRYLQVIRHWTSKPIVVITSMVNPRSIYRVLGASHVLFTCSDDVSFLLDNQSNPYEKDDGICSI</sequence>
<evidence type="ECO:0000313" key="1">
    <source>
        <dbReference type="EMBL" id="PZD96778.1"/>
    </source>
</evidence>